<protein>
    <recommendedName>
        <fullName evidence="4">Reverse transcriptase domain-containing protein</fullName>
    </recommendedName>
</protein>
<dbReference type="PANTHER" id="PTHR33050:SF8">
    <property type="entry name" value="REVERSE TRANSCRIPTASE DOMAIN-CONTAINING PROTEIN"/>
    <property type="match status" value="1"/>
</dbReference>
<name>A0ABN9MIJ5_9NEOB</name>
<reference evidence="2" key="1">
    <citation type="submission" date="2023-07" db="EMBL/GenBank/DDBJ databases">
        <authorList>
            <person name="Stuckert A."/>
        </authorList>
    </citation>
    <scope>NUCLEOTIDE SEQUENCE</scope>
</reference>
<keyword evidence="1" id="KW-1133">Transmembrane helix</keyword>
<dbReference type="PANTHER" id="PTHR33050">
    <property type="entry name" value="REVERSE TRANSCRIPTASE DOMAIN-CONTAINING PROTEIN"/>
    <property type="match status" value="1"/>
</dbReference>
<dbReference type="InterPro" id="IPR052055">
    <property type="entry name" value="Hepadnavirus_pol/RT"/>
</dbReference>
<dbReference type="EMBL" id="CAUEEQ010075476">
    <property type="protein sequence ID" value="CAJ0966601.1"/>
    <property type="molecule type" value="Genomic_DNA"/>
</dbReference>
<proteinExistence type="predicted"/>
<accession>A0ABN9MIJ5</accession>
<evidence type="ECO:0000256" key="1">
    <source>
        <dbReference type="SAM" id="Phobius"/>
    </source>
</evidence>
<comment type="caution">
    <text evidence="2">The sequence shown here is derived from an EMBL/GenBank/DDBJ whole genome shotgun (WGS) entry which is preliminary data.</text>
</comment>
<dbReference type="SUPFAM" id="SSF56672">
    <property type="entry name" value="DNA/RNA polymerases"/>
    <property type="match status" value="1"/>
</dbReference>
<gene>
    <name evidence="2" type="ORF">RIMI_LOCUS21447696</name>
</gene>
<keyword evidence="3" id="KW-1185">Reference proteome</keyword>
<feature type="transmembrane region" description="Helical" evidence="1">
    <location>
        <begin position="210"/>
        <end position="228"/>
    </location>
</feature>
<evidence type="ECO:0000313" key="3">
    <source>
        <dbReference type="Proteomes" id="UP001176940"/>
    </source>
</evidence>
<sequence>MKRRIVIQDSQGSCARPILRAGAQAVKEEEDRTTDLRGNQLRDLIKSVVAEALSEANSSSRAAASPALFRPEAPDLSMPPLNPFEEALTCELSPLGFHLSPSVKELIWNNQFVDLFSLLPSIVPKKEPGSFRMIHHLSYPVGQSLNDEVDKTMCSVTYSSFDGALDMLRKFGPNFLKHGNQGKHRVTKRGPALSYPMFTLVTGIVGRWRAVFILTTASFLTNAFLWVFPCPVFILRTFPVFCIGNLESSGCEAGILHYLDDFLFVGPSQSMSCENTLSRFLDLCAFFGVPIAHEKTVAPSCCIEFLGITIDSAKMETVLPEEKIDKLHSSLENLLAKDKITLKELQSLLGLLNFALRLV</sequence>
<organism evidence="2 3">
    <name type="scientific">Ranitomeya imitator</name>
    <name type="common">mimic poison frog</name>
    <dbReference type="NCBI Taxonomy" id="111125"/>
    <lineage>
        <taxon>Eukaryota</taxon>
        <taxon>Metazoa</taxon>
        <taxon>Chordata</taxon>
        <taxon>Craniata</taxon>
        <taxon>Vertebrata</taxon>
        <taxon>Euteleostomi</taxon>
        <taxon>Amphibia</taxon>
        <taxon>Batrachia</taxon>
        <taxon>Anura</taxon>
        <taxon>Neobatrachia</taxon>
        <taxon>Hyloidea</taxon>
        <taxon>Dendrobatidae</taxon>
        <taxon>Dendrobatinae</taxon>
        <taxon>Ranitomeya</taxon>
    </lineage>
</organism>
<dbReference type="InterPro" id="IPR043502">
    <property type="entry name" value="DNA/RNA_pol_sf"/>
</dbReference>
<evidence type="ECO:0000313" key="2">
    <source>
        <dbReference type="EMBL" id="CAJ0966601.1"/>
    </source>
</evidence>
<dbReference type="Proteomes" id="UP001176940">
    <property type="component" value="Unassembled WGS sequence"/>
</dbReference>
<keyword evidence="1" id="KW-0812">Transmembrane</keyword>
<evidence type="ECO:0008006" key="4">
    <source>
        <dbReference type="Google" id="ProtNLM"/>
    </source>
</evidence>
<keyword evidence="1" id="KW-0472">Membrane</keyword>